<evidence type="ECO:0000256" key="11">
    <source>
        <dbReference type="ARBA" id="ARBA00023136"/>
    </source>
</evidence>
<dbReference type="PANTHER" id="PTHR38674:SF1">
    <property type="entry name" value="ALKANE 1-MONOOXYGENASE 1"/>
    <property type="match status" value="1"/>
</dbReference>
<feature type="transmembrane region" description="Helical" evidence="12">
    <location>
        <begin position="52"/>
        <end position="72"/>
    </location>
</feature>
<reference evidence="15" key="1">
    <citation type="journal article" date="2019" name="Int. J. Syst. Evol. Microbiol.">
        <title>The Global Catalogue of Microorganisms (GCM) 10K type strain sequencing project: providing services to taxonomists for standard genome sequencing and annotation.</title>
        <authorList>
            <consortium name="The Broad Institute Genomics Platform"/>
            <consortium name="The Broad Institute Genome Sequencing Center for Infectious Disease"/>
            <person name="Wu L."/>
            <person name="Ma J."/>
        </authorList>
    </citation>
    <scope>NUCLEOTIDE SEQUENCE [LARGE SCALE GENOMIC DNA]</scope>
    <source>
        <strain evidence="15">CECT 8570</strain>
    </source>
</reference>
<comment type="subcellular location">
    <subcellularLocation>
        <location evidence="1">Cell inner membrane</location>
        <topology evidence="1">Multi-pass membrane protein</topology>
    </subcellularLocation>
</comment>
<evidence type="ECO:0000256" key="2">
    <source>
        <dbReference type="ARBA" id="ARBA00010823"/>
    </source>
</evidence>
<comment type="similarity">
    <text evidence="2">Belongs to the fatty acid desaturase type 1 family. AlkB subfamily.</text>
</comment>
<evidence type="ECO:0000259" key="13">
    <source>
        <dbReference type="Pfam" id="PF00487"/>
    </source>
</evidence>
<keyword evidence="11 12" id="KW-0472">Membrane</keyword>
<gene>
    <name evidence="14" type="ORF">ACFOX3_15230</name>
</gene>
<evidence type="ECO:0000256" key="12">
    <source>
        <dbReference type="SAM" id="Phobius"/>
    </source>
</evidence>
<evidence type="ECO:0000256" key="6">
    <source>
        <dbReference type="ARBA" id="ARBA00022723"/>
    </source>
</evidence>
<accession>A0ABV8V6X5</accession>
<feature type="transmembrane region" description="Helical" evidence="12">
    <location>
        <begin position="122"/>
        <end position="144"/>
    </location>
</feature>
<dbReference type="Proteomes" id="UP001595840">
    <property type="component" value="Unassembled WGS sequence"/>
</dbReference>
<evidence type="ECO:0000313" key="14">
    <source>
        <dbReference type="EMBL" id="MFC4363666.1"/>
    </source>
</evidence>
<organism evidence="14 15">
    <name type="scientific">Simiduia curdlanivorans</name>
    <dbReference type="NCBI Taxonomy" id="1492769"/>
    <lineage>
        <taxon>Bacteria</taxon>
        <taxon>Pseudomonadati</taxon>
        <taxon>Pseudomonadota</taxon>
        <taxon>Gammaproteobacteria</taxon>
        <taxon>Cellvibrionales</taxon>
        <taxon>Cellvibrionaceae</taxon>
        <taxon>Simiduia</taxon>
    </lineage>
</organism>
<evidence type="ECO:0000256" key="5">
    <source>
        <dbReference type="ARBA" id="ARBA00022692"/>
    </source>
</evidence>
<dbReference type="EMBL" id="JBHSCX010000020">
    <property type="protein sequence ID" value="MFC4363666.1"/>
    <property type="molecule type" value="Genomic_DNA"/>
</dbReference>
<feature type="transmembrane region" description="Helical" evidence="12">
    <location>
        <begin position="27"/>
        <end position="45"/>
    </location>
</feature>
<name>A0ABV8V6X5_9GAMM</name>
<feature type="transmembrane region" description="Helical" evidence="12">
    <location>
        <begin position="92"/>
        <end position="115"/>
    </location>
</feature>
<evidence type="ECO:0000256" key="9">
    <source>
        <dbReference type="ARBA" id="ARBA00023004"/>
    </source>
</evidence>
<evidence type="ECO:0000256" key="4">
    <source>
        <dbReference type="ARBA" id="ARBA00022519"/>
    </source>
</evidence>
<keyword evidence="6" id="KW-0479">Metal-binding</keyword>
<dbReference type="InterPro" id="IPR033885">
    <property type="entry name" value="AlkB/XylM"/>
</dbReference>
<keyword evidence="5 12" id="KW-0812">Transmembrane</keyword>
<sequence>MNWLNPTYSAVDAQGENVTYRDGKRLAWAWSVINPFFAWIGIGLYTLTDQVWLLWFPILQGYVLFPLLDMIIGEDTNNPPEILVPQLEADRYYRWLTYLVVPMHYIVFIGAAVWLARADLPWHGYLAVSITLGLAAGLGINTGHELGHKPRKLDRWLAKFVLAVPFYGHFWIEHNRGHHRQVSTPDDVASSRMGENIYRFALREIPGACKRAWLLEKGRLERRGKSVWSRDNEILHSYAISIILQGGILIALGWQMLPFLVIHNFLAWWQLTSANYIEHYGLLRDKLPNGKYEPCAPYHSWNSNHKLTNQILFHLQRHSDHHANMSRAYQSLRDFPDLPRLPNGYYGMFLVAYVPPLWFRVMDKRLLALKHIQGDLTKVNIDPEKRAAIELKYGASHG</sequence>
<feature type="transmembrane region" description="Helical" evidence="12">
    <location>
        <begin position="156"/>
        <end position="172"/>
    </location>
</feature>
<evidence type="ECO:0000256" key="7">
    <source>
        <dbReference type="ARBA" id="ARBA00022989"/>
    </source>
</evidence>
<dbReference type="PANTHER" id="PTHR38674">
    <property type="entry name" value="ALKANE 1-MONOOXYGENASE 1"/>
    <property type="match status" value="1"/>
</dbReference>
<protein>
    <submittedName>
        <fullName evidence="14">Alkane 1-monooxygenase</fullName>
    </submittedName>
</protein>
<dbReference type="Pfam" id="PF00487">
    <property type="entry name" value="FA_desaturase"/>
    <property type="match status" value="1"/>
</dbReference>
<dbReference type="CDD" id="cd03512">
    <property type="entry name" value="Alkane-hydroxylase"/>
    <property type="match status" value="1"/>
</dbReference>
<keyword evidence="8" id="KW-0560">Oxidoreductase</keyword>
<dbReference type="InterPro" id="IPR005804">
    <property type="entry name" value="FA_desaturase_dom"/>
</dbReference>
<dbReference type="RefSeq" id="WP_290261636.1">
    <property type="nucleotide sequence ID" value="NZ_JAUFQG010000004.1"/>
</dbReference>
<feature type="transmembrane region" description="Helical" evidence="12">
    <location>
        <begin position="235"/>
        <end position="257"/>
    </location>
</feature>
<feature type="domain" description="Fatty acid desaturase" evidence="13">
    <location>
        <begin position="122"/>
        <end position="335"/>
    </location>
</feature>
<evidence type="ECO:0000256" key="3">
    <source>
        <dbReference type="ARBA" id="ARBA00022475"/>
    </source>
</evidence>
<comment type="caution">
    <text evidence="14">The sequence shown here is derived from an EMBL/GenBank/DDBJ whole genome shotgun (WGS) entry which is preliminary data.</text>
</comment>
<evidence type="ECO:0000256" key="8">
    <source>
        <dbReference type="ARBA" id="ARBA00023002"/>
    </source>
</evidence>
<keyword evidence="15" id="KW-1185">Reference proteome</keyword>
<feature type="transmembrane region" description="Helical" evidence="12">
    <location>
        <begin position="344"/>
        <end position="361"/>
    </location>
</feature>
<evidence type="ECO:0000256" key="10">
    <source>
        <dbReference type="ARBA" id="ARBA00023033"/>
    </source>
</evidence>
<keyword evidence="4" id="KW-0997">Cell inner membrane</keyword>
<keyword evidence="7 12" id="KW-1133">Transmembrane helix</keyword>
<keyword evidence="10" id="KW-0503">Monooxygenase</keyword>
<keyword evidence="3" id="KW-1003">Cell membrane</keyword>
<evidence type="ECO:0000256" key="1">
    <source>
        <dbReference type="ARBA" id="ARBA00004429"/>
    </source>
</evidence>
<proteinExistence type="inferred from homology"/>
<keyword evidence="9" id="KW-0408">Iron</keyword>
<evidence type="ECO:0000313" key="15">
    <source>
        <dbReference type="Proteomes" id="UP001595840"/>
    </source>
</evidence>